<gene>
    <name evidence="1" type="ORF">GK047_12690</name>
</gene>
<dbReference type="InterPro" id="IPR036412">
    <property type="entry name" value="HAD-like_sf"/>
</dbReference>
<dbReference type="EMBL" id="JAAIKC010000003">
    <property type="protein sequence ID" value="NEW06863.1"/>
    <property type="molecule type" value="Genomic_DNA"/>
</dbReference>
<sequence>MKLIFLDIDGVMVTSRHFVQSNRYFGHEFDPECIKNLKAILDITSANIVVSSSWREGRTLKQLQSIFEINGINKVIGMIPIIDGAIRGREVKEYLNNTKELGMDISAFVIIDDEEEMGELETYLIETEFNTGITDEIKNRVIEFFSKFEETDGIS</sequence>
<accession>A0A6G3ZXC2</accession>
<evidence type="ECO:0008006" key="2">
    <source>
        <dbReference type="Google" id="ProtNLM"/>
    </source>
</evidence>
<protein>
    <recommendedName>
        <fullName evidence="2">Phosphatase</fullName>
    </recommendedName>
</protein>
<reference evidence="1" key="1">
    <citation type="submission" date="2020-02" db="EMBL/GenBank/DDBJ databases">
        <authorList>
            <person name="Shen X.-R."/>
            <person name="Zhang Y.-X."/>
        </authorList>
    </citation>
    <scope>NUCLEOTIDE SEQUENCE</scope>
    <source>
        <strain evidence="1">SYP-B3998</strain>
    </source>
</reference>
<proteinExistence type="predicted"/>
<name>A0A6G3ZXC2_9BACL</name>
<dbReference type="RefSeq" id="WP_163946638.1">
    <property type="nucleotide sequence ID" value="NZ_JAAIKC010000003.1"/>
</dbReference>
<organism evidence="1">
    <name type="scientific">Paenibacillus sp. SYP-B3998</name>
    <dbReference type="NCBI Taxonomy" id="2678564"/>
    <lineage>
        <taxon>Bacteria</taxon>
        <taxon>Bacillati</taxon>
        <taxon>Bacillota</taxon>
        <taxon>Bacilli</taxon>
        <taxon>Bacillales</taxon>
        <taxon>Paenibacillaceae</taxon>
        <taxon>Paenibacillus</taxon>
    </lineage>
</organism>
<evidence type="ECO:0000313" key="1">
    <source>
        <dbReference type="EMBL" id="NEW06863.1"/>
    </source>
</evidence>
<dbReference type="SUPFAM" id="SSF56784">
    <property type="entry name" value="HAD-like"/>
    <property type="match status" value="1"/>
</dbReference>
<dbReference type="AlphaFoldDB" id="A0A6G3ZXC2"/>
<dbReference type="Pfam" id="PF18143">
    <property type="entry name" value="HAD_SAK_2"/>
    <property type="match status" value="1"/>
</dbReference>
<comment type="caution">
    <text evidence="1">The sequence shown here is derived from an EMBL/GenBank/DDBJ whole genome shotgun (WGS) entry which is preliminary data.</text>
</comment>